<reference evidence="1 2" key="1">
    <citation type="submission" date="2017-10" db="EMBL/GenBank/DDBJ databases">
        <title>Sequencing the genomes of 1000 actinobacteria strains.</title>
        <authorList>
            <person name="Klenk H.-P."/>
        </authorList>
    </citation>
    <scope>NUCLEOTIDE SEQUENCE [LARGE SCALE GENOMIC DNA]</scope>
    <source>
        <strain evidence="1 2">DSM 46092</strain>
    </source>
</reference>
<accession>A0A2A9FJY8</accession>
<gene>
    <name evidence="1" type="ORF">ATK36_6334</name>
</gene>
<organism evidence="1 2">
    <name type="scientific">Amycolatopsis sulphurea</name>
    <dbReference type="NCBI Taxonomy" id="76022"/>
    <lineage>
        <taxon>Bacteria</taxon>
        <taxon>Bacillati</taxon>
        <taxon>Actinomycetota</taxon>
        <taxon>Actinomycetes</taxon>
        <taxon>Pseudonocardiales</taxon>
        <taxon>Pseudonocardiaceae</taxon>
        <taxon>Amycolatopsis</taxon>
    </lineage>
</organism>
<proteinExistence type="predicted"/>
<name>A0A2A9FJY8_9PSEU</name>
<dbReference type="AlphaFoldDB" id="A0A2A9FJY8"/>
<comment type="caution">
    <text evidence="1">The sequence shown here is derived from an EMBL/GenBank/DDBJ whole genome shotgun (WGS) entry which is preliminary data.</text>
</comment>
<evidence type="ECO:0000313" key="2">
    <source>
        <dbReference type="Proteomes" id="UP000243542"/>
    </source>
</evidence>
<dbReference type="EMBL" id="PDJK01000002">
    <property type="protein sequence ID" value="PFG51061.1"/>
    <property type="molecule type" value="Genomic_DNA"/>
</dbReference>
<evidence type="ECO:0000313" key="1">
    <source>
        <dbReference type="EMBL" id="PFG51061.1"/>
    </source>
</evidence>
<dbReference type="RefSeq" id="WP_170069987.1">
    <property type="nucleotide sequence ID" value="NZ_JBIAKZ010000031.1"/>
</dbReference>
<protein>
    <submittedName>
        <fullName evidence="1">Uncharacterized protein</fullName>
    </submittedName>
</protein>
<keyword evidence="2" id="KW-1185">Reference proteome</keyword>
<dbReference type="Proteomes" id="UP000243542">
    <property type="component" value="Unassembled WGS sequence"/>
</dbReference>
<sequence length="55" mass="5910">MTTLDDDNRRAPAGVTRTRCAECKKFAKLLTGETKCAACLGVLPLDLSAAKRGDR</sequence>